<evidence type="ECO:0000313" key="2">
    <source>
        <dbReference type="Proteomes" id="UP000308600"/>
    </source>
</evidence>
<gene>
    <name evidence="1" type="ORF">BDN72DRAFT_919388</name>
</gene>
<reference evidence="1 2" key="1">
    <citation type="journal article" date="2019" name="Nat. Ecol. Evol.">
        <title>Megaphylogeny resolves global patterns of mushroom evolution.</title>
        <authorList>
            <person name="Varga T."/>
            <person name="Krizsan K."/>
            <person name="Foldi C."/>
            <person name="Dima B."/>
            <person name="Sanchez-Garcia M."/>
            <person name="Sanchez-Ramirez S."/>
            <person name="Szollosi G.J."/>
            <person name="Szarkandi J.G."/>
            <person name="Papp V."/>
            <person name="Albert L."/>
            <person name="Andreopoulos W."/>
            <person name="Angelini C."/>
            <person name="Antonin V."/>
            <person name="Barry K.W."/>
            <person name="Bougher N.L."/>
            <person name="Buchanan P."/>
            <person name="Buyck B."/>
            <person name="Bense V."/>
            <person name="Catcheside P."/>
            <person name="Chovatia M."/>
            <person name="Cooper J."/>
            <person name="Damon W."/>
            <person name="Desjardin D."/>
            <person name="Finy P."/>
            <person name="Geml J."/>
            <person name="Haridas S."/>
            <person name="Hughes K."/>
            <person name="Justo A."/>
            <person name="Karasinski D."/>
            <person name="Kautmanova I."/>
            <person name="Kiss B."/>
            <person name="Kocsube S."/>
            <person name="Kotiranta H."/>
            <person name="LaButti K.M."/>
            <person name="Lechner B.E."/>
            <person name="Liimatainen K."/>
            <person name="Lipzen A."/>
            <person name="Lukacs Z."/>
            <person name="Mihaltcheva S."/>
            <person name="Morgado L.N."/>
            <person name="Niskanen T."/>
            <person name="Noordeloos M.E."/>
            <person name="Ohm R.A."/>
            <person name="Ortiz-Santana B."/>
            <person name="Ovrebo C."/>
            <person name="Racz N."/>
            <person name="Riley R."/>
            <person name="Savchenko A."/>
            <person name="Shiryaev A."/>
            <person name="Soop K."/>
            <person name="Spirin V."/>
            <person name="Szebenyi C."/>
            <person name="Tomsovsky M."/>
            <person name="Tulloss R.E."/>
            <person name="Uehling J."/>
            <person name="Grigoriev I.V."/>
            <person name="Vagvolgyi C."/>
            <person name="Papp T."/>
            <person name="Martin F.M."/>
            <person name="Miettinen O."/>
            <person name="Hibbett D.S."/>
            <person name="Nagy L.G."/>
        </authorList>
    </citation>
    <scope>NUCLEOTIDE SEQUENCE [LARGE SCALE GENOMIC DNA]</scope>
    <source>
        <strain evidence="1 2">NL-1719</strain>
    </source>
</reference>
<organism evidence="1 2">
    <name type="scientific">Pluteus cervinus</name>
    <dbReference type="NCBI Taxonomy" id="181527"/>
    <lineage>
        <taxon>Eukaryota</taxon>
        <taxon>Fungi</taxon>
        <taxon>Dikarya</taxon>
        <taxon>Basidiomycota</taxon>
        <taxon>Agaricomycotina</taxon>
        <taxon>Agaricomycetes</taxon>
        <taxon>Agaricomycetidae</taxon>
        <taxon>Agaricales</taxon>
        <taxon>Pluteineae</taxon>
        <taxon>Pluteaceae</taxon>
        <taxon>Pluteus</taxon>
    </lineage>
</organism>
<accession>A0ACD3AJA5</accession>
<protein>
    <submittedName>
        <fullName evidence="1">Uncharacterized protein</fullName>
    </submittedName>
</protein>
<proteinExistence type="predicted"/>
<sequence length="135" mass="15089">MQILTQADAAVWLTSCFIGMIFSAIHFLSWHSAFPTPIQLLLWRISSIVLVAEPFCLALEVVLPAIGGNDISFETWKETLVAILRTFFTPISMLLGPIVYILARMCLLVLAFLTLRNPPPTAFQAISWTAYIPHL</sequence>
<name>A0ACD3AJA5_9AGAR</name>
<keyword evidence="2" id="KW-1185">Reference proteome</keyword>
<evidence type="ECO:0000313" key="1">
    <source>
        <dbReference type="EMBL" id="TFK65830.1"/>
    </source>
</evidence>
<dbReference type="Proteomes" id="UP000308600">
    <property type="component" value="Unassembled WGS sequence"/>
</dbReference>
<dbReference type="EMBL" id="ML208424">
    <property type="protein sequence ID" value="TFK65830.1"/>
    <property type="molecule type" value="Genomic_DNA"/>
</dbReference>